<feature type="domain" description="TniQ" evidence="2">
    <location>
        <begin position="30"/>
        <end position="187"/>
    </location>
</feature>
<dbReference type="AlphaFoldDB" id="A0A3D9SWD6"/>
<dbReference type="Pfam" id="PF19692">
    <property type="entry name" value="DUF6193"/>
    <property type="match status" value="1"/>
</dbReference>
<name>A0A3D9SWD6_9ACTN</name>
<gene>
    <name evidence="3" type="ORF">DFJ69_3820</name>
</gene>
<protein>
    <submittedName>
        <fullName evidence="3">TniQ protein</fullName>
    </submittedName>
</protein>
<dbReference type="Pfam" id="PF06527">
    <property type="entry name" value="TniQ"/>
    <property type="match status" value="1"/>
</dbReference>
<sequence>MAMIELPPPPRIPPRPRSGMRSKPEPRPLPRSLVPLPDETIPGYLLRLSHRLDQSPAILARATGLANASGLLPNKPLLRLTDAALRQFAFICRLTEIEARAMPLGSLGHRYIPLDLKFQSGRAYNWTGLRSSSGIPYVRWILTRDARFCPSCLAGNSDPIQLAHGGAWKRTWRIPFVFACPDHECLLSNRCPQCDNTLPGGVGLVHRPGEVLHPAQCRSSDPDADRDSRNSRPCCGFRLDSTPAQIIDPSLREGLLALQRRLLNILLADSPDLPIVFGRPGEPERYLADLRLLMILITQTWPLARNLDRPALMNELMDQHVETCNPRTQMTAPGSDKPERRPLSDIPPSGVLACATVIAIADQLLQHPDHTRIEELIFTMTSAAQRTPATELVRRNLPFCSAAFKDGYSAHWTALKATRRPRGKPTRPAKPEERGGAGFTDALRQNVAMTAVPTWQDLVEAGWREVREDGRVREELIDAAYAEPRLRQLFPWTGMGELHFSRCTGKRWTWDIPYIQPTANGGYWISGPLRIQSVGPAWTADEAISMILEHLPPGCGPAFVGTPEELAAHEAANATYRPAAKE</sequence>
<dbReference type="InterPro" id="IPR009492">
    <property type="entry name" value="TniQ"/>
</dbReference>
<feature type="region of interest" description="Disordered" evidence="1">
    <location>
        <begin position="326"/>
        <end position="346"/>
    </location>
</feature>
<evidence type="ECO:0000256" key="1">
    <source>
        <dbReference type="SAM" id="MobiDB-lite"/>
    </source>
</evidence>
<keyword evidence="4" id="KW-1185">Reference proteome</keyword>
<evidence type="ECO:0000313" key="3">
    <source>
        <dbReference type="EMBL" id="REE98333.1"/>
    </source>
</evidence>
<dbReference type="InterPro" id="IPR045682">
    <property type="entry name" value="DUF6193"/>
</dbReference>
<organism evidence="3 4">
    <name type="scientific">Thermomonospora umbrina</name>
    <dbReference type="NCBI Taxonomy" id="111806"/>
    <lineage>
        <taxon>Bacteria</taxon>
        <taxon>Bacillati</taxon>
        <taxon>Actinomycetota</taxon>
        <taxon>Actinomycetes</taxon>
        <taxon>Streptosporangiales</taxon>
        <taxon>Thermomonosporaceae</taxon>
        <taxon>Thermomonospora</taxon>
    </lineage>
</organism>
<accession>A0A3D9SWD6</accession>
<dbReference type="EMBL" id="QTTT01000001">
    <property type="protein sequence ID" value="REE98333.1"/>
    <property type="molecule type" value="Genomic_DNA"/>
</dbReference>
<feature type="compositionally biased region" description="Pro residues" evidence="1">
    <location>
        <begin position="1"/>
        <end position="16"/>
    </location>
</feature>
<reference evidence="3 4" key="1">
    <citation type="submission" date="2018-08" db="EMBL/GenBank/DDBJ databases">
        <title>Sequencing the genomes of 1000 actinobacteria strains.</title>
        <authorList>
            <person name="Klenk H.-P."/>
        </authorList>
    </citation>
    <scope>NUCLEOTIDE SEQUENCE [LARGE SCALE GENOMIC DNA]</scope>
    <source>
        <strain evidence="3 4">DSM 43927</strain>
    </source>
</reference>
<dbReference type="Proteomes" id="UP000256661">
    <property type="component" value="Unassembled WGS sequence"/>
</dbReference>
<proteinExistence type="predicted"/>
<evidence type="ECO:0000313" key="4">
    <source>
        <dbReference type="Proteomes" id="UP000256661"/>
    </source>
</evidence>
<comment type="caution">
    <text evidence="3">The sequence shown here is derived from an EMBL/GenBank/DDBJ whole genome shotgun (WGS) entry which is preliminary data.</text>
</comment>
<dbReference type="OrthoDB" id="3378006at2"/>
<feature type="region of interest" description="Disordered" evidence="1">
    <location>
        <begin position="1"/>
        <end position="33"/>
    </location>
</feature>
<evidence type="ECO:0000259" key="2">
    <source>
        <dbReference type="Pfam" id="PF06527"/>
    </source>
</evidence>